<reference evidence="1 2" key="1">
    <citation type="submission" date="2018-11" db="EMBL/GenBank/DDBJ databases">
        <authorList>
            <person name="Criscuolo A."/>
        </authorList>
    </citation>
    <scope>NUCLEOTIDE SEQUENCE [LARGE SCALE GENOMIC DNA]</scope>
    <source>
        <strain evidence="1">ACIP111625</strain>
    </source>
</reference>
<sequence>MCFSSIRAPVQRQIRSEIIGRTTVSTTLIAAISSSATACDVTGDALHHDHRATGAAEGNP</sequence>
<keyword evidence="2" id="KW-1185">Reference proteome</keyword>
<gene>
    <name evidence="1" type="ORF">XINFAN_00795</name>
</gene>
<protein>
    <submittedName>
        <fullName evidence="1">Uncharacterized protein</fullName>
    </submittedName>
</protein>
<name>A0A3P5WND1_9RHOB</name>
<accession>A0A3P5WND1</accession>
<dbReference type="AlphaFoldDB" id="A0A3P5WND1"/>
<dbReference type="EMBL" id="UXAW01000043">
    <property type="protein sequence ID" value="VDC22472.1"/>
    <property type="molecule type" value="Genomic_DNA"/>
</dbReference>
<dbReference type="RefSeq" id="WP_124085222.1">
    <property type="nucleotide sequence ID" value="NZ_UXAW01000043.1"/>
</dbReference>
<proteinExistence type="predicted"/>
<organism evidence="1 2">
    <name type="scientific">Pseudogemmobacter humi</name>
    <dbReference type="NCBI Taxonomy" id="2483812"/>
    <lineage>
        <taxon>Bacteria</taxon>
        <taxon>Pseudomonadati</taxon>
        <taxon>Pseudomonadota</taxon>
        <taxon>Alphaproteobacteria</taxon>
        <taxon>Rhodobacterales</taxon>
        <taxon>Paracoccaceae</taxon>
        <taxon>Pseudogemmobacter</taxon>
    </lineage>
</organism>
<dbReference type="Proteomes" id="UP000277498">
    <property type="component" value="Unassembled WGS sequence"/>
</dbReference>
<evidence type="ECO:0000313" key="1">
    <source>
        <dbReference type="EMBL" id="VDC22472.1"/>
    </source>
</evidence>
<evidence type="ECO:0000313" key="2">
    <source>
        <dbReference type="Proteomes" id="UP000277498"/>
    </source>
</evidence>